<dbReference type="InterPro" id="IPR003660">
    <property type="entry name" value="HAMP_dom"/>
</dbReference>
<feature type="transmembrane region" description="Helical" evidence="6">
    <location>
        <begin position="313"/>
        <end position="339"/>
    </location>
</feature>
<dbReference type="PANTHER" id="PTHR32089">
    <property type="entry name" value="METHYL-ACCEPTING CHEMOTAXIS PROTEIN MCPB"/>
    <property type="match status" value="1"/>
</dbReference>
<dbReference type="SMART" id="SM00304">
    <property type="entry name" value="HAMP"/>
    <property type="match status" value="1"/>
</dbReference>
<dbReference type="Proteomes" id="UP000186112">
    <property type="component" value="Unassembled WGS sequence"/>
</dbReference>
<evidence type="ECO:0000256" key="5">
    <source>
        <dbReference type="SAM" id="MobiDB-lite"/>
    </source>
</evidence>
<dbReference type="SUPFAM" id="SSF58104">
    <property type="entry name" value="Methyl-accepting chemotaxis protein (MCP) signaling domain"/>
    <property type="match status" value="1"/>
</dbReference>
<protein>
    <submittedName>
        <fullName evidence="9">Putative methyl-accepting chemotaxis protein YoaH</fullName>
    </submittedName>
</protein>
<dbReference type="OrthoDB" id="597657at2"/>
<keyword evidence="4" id="KW-0175">Coiled coil</keyword>
<dbReference type="PANTHER" id="PTHR32089:SF112">
    <property type="entry name" value="LYSOZYME-LIKE PROTEIN-RELATED"/>
    <property type="match status" value="1"/>
</dbReference>
<keyword evidence="10" id="KW-1185">Reference proteome</keyword>
<evidence type="ECO:0000256" key="1">
    <source>
        <dbReference type="ARBA" id="ARBA00023224"/>
    </source>
</evidence>
<keyword evidence="6" id="KW-0812">Transmembrane</keyword>
<comment type="caution">
    <text evidence="9">The sequence shown here is derived from an EMBL/GenBank/DDBJ whole genome shotgun (WGS) entry which is preliminary data.</text>
</comment>
<proteinExistence type="inferred from homology"/>
<feature type="region of interest" description="Disordered" evidence="5">
    <location>
        <begin position="1"/>
        <end position="22"/>
    </location>
</feature>
<dbReference type="PROSITE" id="PS50885">
    <property type="entry name" value="HAMP"/>
    <property type="match status" value="1"/>
</dbReference>
<keyword evidence="6" id="KW-0472">Membrane</keyword>
<gene>
    <name evidence="9" type="primary">yoaH</name>
    <name evidence="9" type="ORF">TICRE_24700</name>
</gene>
<feature type="coiled-coil region" evidence="4">
    <location>
        <begin position="554"/>
        <end position="634"/>
    </location>
</feature>
<reference evidence="9 10" key="1">
    <citation type="submission" date="2016-02" db="EMBL/GenBank/DDBJ databases">
        <title>Genome sequence of Tissierella creatinophila DSM 6911.</title>
        <authorList>
            <person name="Poehlein A."/>
            <person name="Daniel R."/>
        </authorList>
    </citation>
    <scope>NUCLEOTIDE SEQUENCE [LARGE SCALE GENOMIC DNA]</scope>
    <source>
        <strain evidence="9 10">DSM 6911</strain>
    </source>
</reference>
<evidence type="ECO:0000256" key="2">
    <source>
        <dbReference type="ARBA" id="ARBA00029447"/>
    </source>
</evidence>
<evidence type="ECO:0000256" key="3">
    <source>
        <dbReference type="PROSITE-ProRule" id="PRU00284"/>
    </source>
</evidence>
<keyword evidence="6" id="KW-1133">Transmembrane helix</keyword>
<dbReference type="SMART" id="SM00283">
    <property type="entry name" value="MA"/>
    <property type="match status" value="1"/>
</dbReference>
<dbReference type="RefSeq" id="WP_075728512.1">
    <property type="nucleotide sequence ID" value="NZ_LTDM01000065.1"/>
</dbReference>
<dbReference type="InterPro" id="IPR004089">
    <property type="entry name" value="MCPsignal_dom"/>
</dbReference>
<keyword evidence="1 3" id="KW-0807">Transducer</keyword>
<dbReference type="Pfam" id="PF00015">
    <property type="entry name" value="MCPsignal"/>
    <property type="match status" value="1"/>
</dbReference>
<dbReference type="PROSITE" id="PS50111">
    <property type="entry name" value="CHEMOTAXIS_TRANSDUC_2"/>
    <property type="match status" value="1"/>
</dbReference>
<dbReference type="EMBL" id="LTDM01000065">
    <property type="protein sequence ID" value="OLS01646.1"/>
    <property type="molecule type" value="Genomic_DNA"/>
</dbReference>
<evidence type="ECO:0000256" key="4">
    <source>
        <dbReference type="SAM" id="Coils"/>
    </source>
</evidence>
<feature type="transmembrane region" description="Helical" evidence="6">
    <location>
        <begin position="34"/>
        <end position="55"/>
    </location>
</feature>
<evidence type="ECO:0000313" key="10">
    <source>
        <dbReference type="Proteomes" id="UP000186112"/>
    </source>
</evidence>
<dbReference type="InterPro" id="IPR029151">
    <property type="entry name" value="Sensor-like_sf"/>
</dbReference>
<accession>A0A1U7M2Y8</accession>
<dbReference type="Gene3D" id="1.10.287.950">
    <property type="entry name" value="Methyl-accepting chemotaxis protein"/>
    <property type="match status" value="1"/>
</dbReference>
<dbReference type="CDD" id="cd06225">
    <property type="entry name" value="HAMP"/>
    <property type="match status" value="1"/>
</dbReference>
<dbReference type="AlphaFoldDB" id="A0A1U7M2Y8"/>
<evidence type="ECO:0000256" key="6">
    <source>
        <dbReference type="SAM" id="Phobius"/>
    </source>
</evidence>
<dbReference type="SUPFAM" id="SSF103190">
    <property type="entry name" value="Sensory domain-like"/>
    <property type="match status" value="1"/>
</dbReference>
<dbReference type="GO" id="GO:0007165">
    <property type="term" value="P:signal transduction"/>
    <property type="evidence" value="ECO:0007669"/>
    <property type="project" value="UniProtKB-KW"/>
</dbReference>
<evidence type="ECO:0000313" key="9">
    <source>
        <dbReference type="EMBL" id="OLS01646.1"/>
    </source>
</evidence>
<feature type="domain" description="HAMP" evidence="8">
    <location>
        <begin position="336"/>
        <end position="391"/>
    </location>
</feature>
<name>A0A1U7M2Y8_TISCR</name>
<dbReference type="GO" id="GO:0016020">
    <property type="term" value="C:membrane"/>
    <property type="evidence" value="ECO:0007669"/>
    <property type="project" value="InterPro"/>
</dbReference>
<organism evidence="9 10">
    <name type="scientific">Tissierella creatinophila DSM 6911</name>
    <dbReference type="NCBI Taxonomy" id="1123403"/>
    <lineage>
        <taxon>Bacteria</taxon>
        <taxon>Bacillati</taxon>
        <taxon>Bacillota</taxon>
        <taxon>Tissierellia</taxon>
        <taxon>Tissierellales</taxon>
        <taxon>Tissierellaceae</taxon>
        <taxon>Tissierella</taxon>
    </lineage>
</organism>
<evidence type="ECO:0000259" key="8">
    <source>
        <dbReference type="PROSITE" id="PS50885"/>
    </source>
</evidence>
<comment type="similarity">
    <text evidence="2">Belongs to the methyl-accepting chemotaxis (MCP) protein family.</text>
</comment>
<sequence>MITQSKDKTKVKESQKKGKEVQKQGKRASIKVKLIIIPLLVVLLGISAIGTISYYSTRKGLLNEMKENGLATSENFIGRLSDNKQSLEFINKMIEDKIRTAANTTILSKDNLSDDFLKKLADESDVDEISYYNSNCEIINSSIKELVGLVVEPGHPVHNFMISSNSDLIEEIRQDSESGKYIKNGYLKDTDGKFIQVGVSADKIHELTQTFAYQTLLEKIGSNKEIAYITLINKDLEVIGSSNKELIGSIFNDAGIKSAAIDGVPASQERYYKAKNMEVYDINYPAIINGENIGALSIGYSMVDVQSAIKRNLIVVIISGLLIFIVLGITLFNGSNYAIKIVNKLKEQMGFMASGDFSKDVPEDLISKNDEFGEISQAVSRMQTSVRGVIKNVMEAAEQLAASSQELTATSQQSSRSADEIAKTIEEIAYGASDQAKNTGHGASSILELGNLVMENKVDIKNLNSTTEKVNHLKDEGLKILVDLVEKTNINSKSSKEVQSIIINTNESASKIVSASEMIKSIAEQTNLLALNAAIEAARAGEAGRGFAVVADEIRKLAEESNKFTEEISKIINDLTDKTSSGVKTMEELEEIVSSQSESVKTTNNKFQGIAEAIEEMKCVINRVSNSSDEMENKKGEIISIIENLSAISEENAAGTQEASASVQEQTAAMEEIANASEDLAKIAEKLNMRVGEFII</sequence>
<evidence type="ECO:0000259" key="7">
    <source>
        <dbReference type="PROSITE" id="PS50111"/>
    </source>
</evidence>
<feature type="domain" description="Methyl-accepting transducer" evidence="7">
    <location>
        <begin position="410"/>
        <end position="667"/>
    </location>
</feature>